<accession>A0A1D1YCC0</accession>
<evidence type="ECO:0000313" key="8">
    <source>
        <dbReference type="EMBL" id="JAT52283.1"/>
    </source>
</evidence>
<feature type="compositionally biased region" description="Basic and acidic residues" evidence="6">
    <location>
        <begin position="900"/>
        <end position="920"/>
    </location>
</feature>
<dbReference type="FunFam" id="3.30.70.330:FF:000182">
    <property type="entry name" value="RNA-binding motif protein 28"/>
    <property type="match status" value="1"/>
</dbReference>
<feature type="domain" description="RRM" evidence="7">
    <location>
        <begin position="272"/>
        <end position="350"/>
    </location>
</feature>
<dbReference type="PANTHER" id="PTHR48039:SF5">
    <property type="entry name" value="RNA-BINDING PROTEIN 28"/>
    <property type="match status" value="1"/>
</dbReference>
<feature type="compositionally biased region" description="Basic and acidic residues" evidence="6">
    <location>
        <begin position="781"/>
        <end position="794"/>
    </location>
</feature>
<dbReference type="InterPro" id="IPR012677">
    <property type="entry name" value="Nucleotide-bd_a/b_plait_sf"/>
</dbReference>
<dbReference type="PANTHER" id="PTHR48039">
    <property type="entry name" value="RNA-BINDING MOTIF PROTEIN 14B"/>
    <property type="match status" value="1"/>
</dbReference>
<protein>
    <submittedName>
        <fullName evidence="8">RNA-binding protein 28</fullName>
    </submittedName>
</protein>
<dbReference type="Gene3D" id="3.30.70.330">
    <property type="match status" value="4"/>
</dbReference>
<evidence type="ECO:0000259" key="7">
    <source>
        <dbReference type="PROSITE" id="PS50102"/>
    </source>
</evidence>
<feature type="region of interest" description="Disordered" evidence="6">
    <location>
        <begin position="1"/>
        <end position="23"/>
    </location>
</feature>
<dbReference type="InterPro" id="IPR000504">
    <property type="entry name" value="RRM_dom"/>
</dbReference>
<keyword evidence="2" id="KW-0677">Repeat</keyword>
<dbReference type="InterPro" id="IPR035979">
    <property type="entry name" value="RBD_domain_sf"/>
</dbReference>
<feature type="region of interest" description="Disordered" evidence="6">
    <location>
        <begin position="444"/>
        <end position="463"/>
    </location>
</feature>
<feature type="compositionally biased region" description="Basic and acidic residues" evidence="6">
    <location>
        <begin position="7"/>
        <end position="23"/>
    </location>
</feature>
<feature type="compositionally biased region" description="Basic and acidic residues" evidence="6">
    <location>
        <begin position="806"/>
        <end position="819"/>
    </location>
</feature>
<dbReference type="AlphaFoldDB" id="A0A1D1YCC0"/>
<dbReference type="Pfam" id="PF00076">
    <property type="entry name" value="RRM_1"/>
    <property type="match status" value="3"/>
</dbReference>
<gene>
    <name evidence="8" type="primary">RBM28_2</name>
    <name evidence="9" type="synonym">RBM28_0</name>
    <name evidence="9" type="ORF">g.65052</name>
    <name evidence="8" type="ORF">g.65056</name>
</gene>
<keyword evidence="3 5" id="KW-0694">RNA-binding</keyword>
<feature type="compositionally biased region" description="Polar residues" evidence="6">
    <location>
        <begin position="125"/>
        <end position="134"/>
    </location>
</feature>
<proteinExistence type="predicted"/>
<evidence type="ECO:0000256" key="6">
    <source>
        <dbReference type="SAM" id="MobiDB-lite"/>
    </source>
</evidence>
<dbReference type="EMBL" id="GDJX01005675">
    <property type="protein sequence ID" value="JAT62261.1"/>
    <property type="molecule type" value="Transcribed_RNA"/>
</dbReference>
<dbReference type="CDD" id="cd12416">
    <property type="entry name" value="RRM4_RBM28_like"/>
    <property type="match status" value="1"/>
</dbReference>
<sequence>MGKRKRVEGEAALKARSEGKDGEYSPATVFVSNLLYSFQSSQLEEVFSEVGPVRRCFLVTQKGSSLHRGFGFVQFASTEDADKAVQLKDGLVIGGRRIRVKHAMRRLPLGHRRSKANSHIEDNNNDVNHSTIAKSVGPSQNQKLETFGDAKRIKRKMVLNSCEDEKLAGSGKQRVARTVIFGNLLNSDMADEVFHRAREIGNVRLIQYPLRKEDLELHGLARDGCKVDASAVEFTCVKSARAAVVALHQQEINGEHVWARQLGGEGSNTRKWRLIVRNLPFKVTADEIKRIFASTGFVWDVYIPCGSEEGSSKGFAFVSFTCKLDAEKAIESTNGQSIRKRTIAVDWAVSKKIFIASNLLSSKDEKSIDEPEIGRDNGNQVDEAINVSGESQDEKNEETSDDVECEDHPPKIDLKMEADITNKVLDKLIKTSAKGLSANSLLEPSENTYGTQNSQNSEHMIPFNPMVTSKNVNRRKLLSIESRERDSDLDRTLFLSNLPFDIDPEDVKQRFSVFGEVQSFLPVLHKVTKRPRGTAFLKFCTTNAANVAVSAANAAASTGITMKGRHLSVMKALDKDSAHKKQLEKKKAEVHDHRNLYLANEGEILTGTPAAEGVSVSDMNKRARLATKKMMMLQSSNFHVSRTRLIIYNLPKTITEDELKVLCRDAVLSRASKQNPVIHQAKLLKDLKKGKDTAKKHPRRVAFVEFREHEHALVCLRVLNNNPETFGPGHRPIVEFALEDVRKLRLRDARLEMQKGKPATSKDYSMDLQQDSTVHSVDANSPKKDMKQSKEVNHHKGYNKSSKVSESGERNGELEHPEEGMEVDISMLNSGNRQQKETPTRGKKTKFSVRRKSVKSIFEPSNLQEGSGNGQKLGAPHSRKKVKKGVEAGTHEPGGSKETPVLDKRKLKDTGPLQEREGRTWKKNKGKSGEEVVDRLDILIEQYRAKLSRHSSKVSEDSAVRNSGGLKRWFEL</sequence>
<feature type="domain" description="RRM" evidence="7">
    <location>
        <begin position="27"/>
        <end position="105"/>
    </location>
</feature>
<organism evidence="8">
    <name type="scientific">Anthurium amnicola</name>
    <dbReference type="NCBI Taxonomy" id="1678845"/>
    <lineage>
        <taxon>Eukaryota</taxon>
        <taxon>Viridiplantae</taxon>
        <taxon>Streptophyta</taxon>
        <taxon>Embryophyta</taxon>
        <taxon>Tracheophyta</taxon>
        <taxon>Spermatophyta</taxon>
        <taxon>Magnoliopsida</taxon>
        <taxon>Liliopsida</taxon>
        <taxon>Araceae</taxon>
        <taxon>Pothoideae</taxon>
        <taxon>Potheae</taxon>
        <taxon>Anthurium</taxon>
    </lineage>
</organism>
<feature type="region of interest" description="Disordered" evidence="6">
    <location>
        <begin position="387"/>
        <end position="409"/>
    </location>
</feature>
<comment type="subcellular location">
    <subcellularLocation>
        <location evidence="1">Nucleus</location>
    </subcellularLocation>
</comment>
<evidence type="ECO:0000256" key="2">
    <source>
        <dbReference type="ARBA" id="ARBA00022737"/>
    </source>
</evidence>
<evidence type="ECO:0000256" key="1">
    <source>
        <dbReference type="ARBA" id="ARBA00004123"/>
    </source>
</evidence>
<dbReference type="CDD" id="cd12413">
    <property type="entry name" value="RRM1_RBM28_like"/>
    <property type="match status" value="1"/>
</dbReference>
<name>A0A1D1YCC0_9ARAE</name>
<evidence type="ECO:0000313" key="9">
    <source>
        <dbReference type="EMBL" id="JAT62261.1"/>
    </source>
</evidence>
<dbReference type="InterPro" id="IPR051945">
    <property type="entry name" value="RRM_MRD1_RNA_proc_ribogen"/>
</dbReference>
<evidence type="ECO:0000256" key="4">
    <source>
        <dbReference type="ARBA" id="ARBA00023242"/>
    </source>
</evidence>
<feature type="region of interest" description="Disordered" evidence="6">
    <location>
        <begin position="752"/>
        <end position="929"/>
    </location>
</feature>
<dbReference type="EMBL" id="GDJX01015653">
    <property type="protein sequence ID" value="JAT52283.1"/>
    <property type="molecule type" value="Transcribed_RNA"/>
</dbReference>
<dbReference type="GO" id="GO:0005634">
    <property type="term" value="C:nucleus"/>
    <property type="evidence" value="ECO:0007669"/>
    <property type="project" value="UniProtKB-SubCell"/>
</dbReference>
<dbReference type="SMART" id="SM00360">
    <property type="entry name" value="RRM"/>
    <property type="match status" value="4"/>
</dbReference>
<dbReference type="SUPFAM" id="SSF54928">
    <property type="entry name" value="RNA-binding domain, RBD"/>
    <property type="match status" value="4"/>
</dbReference>
<feature type="region of interest" description="Disordered" evidence="6">
    <location>
        <begin position="113"/>
        <end position="134"/>
    </location>
</feature>
<dbReference type="CDD" id="cd12414">
    <property type="entry name" value="RRM2_RBM28_like"/>
    <property type="match status" value="1"/>
</dbReference>
<keyword evidence="4" id="KW-0539">Nucleus</keyword>
<feature type="compositionally biased region" description="Polar residues" evidence="6">
    <location>
        <begin position="767"/>
        <end position="779"/>
    </location>
</feature>
<dbReference type="PROSITE" id="PS50102">
    <property type="entry name" value="RRM"/>
    <property type="match status" value="4"/>
</dbReference>
<feature type="compositionally biased region" description="Polar residues" evidence="6">
    <location>
        <begin position="444"/>
        <end position="458"/>
    </location>
</feature>
<evidence type="ECO:0000256" key="3">
    <source>
        <dbReference type="ARBA" id="ARBA00022884"/>
    </source>
</evidence>
<feature type="domain" description="RRM" evidence="7">
    <location>
        <begin position="491"/>
        <end position="574"/>
    </location>
</feature>
<dbReference type="GO" id="GO:0003729">
    <property type="term" value="F:mRNA binding"/>
    <property type="evidence" value="ECO:0007669"/>
    <property type="project" value="TreeGrafter"/>
</dbReference>
<reference evidence="8" key="1">
    <citation type="submission" date="2015-07" db="EMBL/GenBank/DDBJ databases">
        <title>Transcriptome Assembly of Anthurium amnicola.</title>
        <authorList>
            <person name="Suzuki J."/>
        </authorList>
    </citation>
    <scope>NUCLEOTIDE SEQUENCE</scope>
</reference>
<feature type="compositionally biased region" description="Basic residues" evidence="6">
    <location>
        <begin position="841"/>
        <end position="854"/>
    </location>
</feature>
<evidence type="ECO:0000256" key="5">
    <source>
        <dbReference type="PROSITE-ProRule" id="PRU00176"/>
    </source>
</evidence>
<feature type="domain" description="RRM" evidence="7">
    <location>
        <begin position="643"/>
        <end position="739"/>
    </location>
</feature>